<evidence type="ECO:0000259" key="3">
    <source>
        <dbReference type="Pfam" id="PF04082"/>
    </source>
</evidence>
<dbReference type="PANTHER" id="PTHR47256:SF1">
    <property type="entry name" value="ZN(II)2CYS6 TRANSCRIPTION FACTOR (EUROFUNG)"/>
    <property type="match status" value="1"/>
</dbReference>
<dbReference type="InterPro" id="IPR007219">
    <property type="entry name" value="XnlR_reg_dom"/>
</dbReference>
<feature type="domain" description="Xylanolytic transcriptional activator regulatory" evidence="3">
    <location>
        <begin position="107"/>
        <end position="263"/>
    </location>
</feature>
<dbReference type="GO" id="GO:0006351">
    <property type="term" value="P:DNA-templated transcription"/>
    <property type="evidence" value="ECO:0007669"/>
    <property type="project" value="InterPro"/>
</dbReference>
<keyword evidence="5" id="KW-1185">Reference proteome</keyword>
<sequence>MPQASIVPDAAHVYVFPILRQMPSHLANNTNIPYLTSRLYATTSATRDQEPQDGPSAGQQHQAQSDPQQAFSAPFHSAQLAEARISAVKASEWTSASHDDSLVQKLLRTYFTYDHPYYHILHMDLFLDDMVNGQRHYSSPLLVNAILAQACHGHDDIIDRFKFWDPNSLGYRFLAEARRLWELEAGLPPKITTVQAAFLICTNYSINGLDRIGNEYLNQAFAMAHEMGLFGPLAEPIDRDQRRVYSVTAWGLYTMSSFTSFHFLQEPRLPGPPQMALPAWHDTADEFGEIWMLYPRAQSPIRTYHGHLVRALAELSMIMAEVAHRSFGEASKDQGKMRLEEAMWYRSKLLAWYLSLPRPLTSGEIVFPAQLKLHMHYQNVLIAIFEPFGDIPAVAPPLSTPFPEATPTLHPPTPSQILADARACLETLVRLFYSRHGLALPDSTVALFLLLAGNGALSRLSSSSSSDEEDGQDSDDAAASTMVLCVRGFLTQGRNRYLHQAVFHMFCGLMTPGQRRMVRQEVAGEGEEGAEGGGLGGEFVAQYLRSQWPVNIVGVDRDPAGKELDRVIPSRGGDSGR</sequence>
<dbReference type="GO" id="GO:0008270">
    <property type="term" value="F:zinc ion binding"/>
    <property type="evidence" value="ECO:0007669"/>
    <property type="project" value="InterPro"/>
</dbReference>
<dbReference type="InterPro" id="IPR053187">
    <property type="entry name" value="Notoamide_regulator"/>
</dbReference>
<gene>
    <name evidence="4" type="ORF">E0L32_002512</name>
</gene>
<dbReference type="OrthoDB" id="426882at2759"/>
<comment type="caution">
    <text evidence="4">The sequence shown here is derived from an EMBL/GenBank/DDBJ whole genome shotgun (WGS) entry which is preliminary data.</text>
</comment>
<dbReference type="PANTHER" id="PTHR47256">
    <property type="entry name" value="ZN(II)2CYS6 TRANSCRIPTION FACTOR (EUROFUNG)-RELATED"/>
    <property type="match status" value="1"/>
</dbReference>
<evidence type="ECO:0000313" key="5">
    <source>
        <dbReference type="Proteomes" id="UP000319257"/>
    </source>
</evidence>
<keyword evidence="1" id="KW-0539">Nucleus</keyword>
<dbReference type="STRING" id="1093900.A0A507B6A8"/>
<name>A0A507B6A8_9PEZI</name>
<accession>A0A507B6A8</accession>
<dbReference type="InParanoid" id="A0A507B6A8"/>
<reference evidence="4 5" key="1">
    <citation type="submission" date="2019-06" db="EMBL/GenBank/DDBJ databases">
        <title>Draft genome sequence of the filamentous fungus Phialemoniopsis curvata isolated from diesel fuel.</title>
        <authorList>
            <person name="Varaljay V.A."/>
            <person name="Lyon W.J."/>
            <person name="Crouch A.L."/>
            <person name="Drake C.E."/>
            <person name="Hollomon J.M."/>
            <person name="Nadeau L.J."/>
            <person name="Nunn H.S."/>
            <person name="Stevenson B.S."/>
            <person name="Bojanowski C.L."/>
            <person name="Crookes-Goodson W.J."/>
        </authorList>
    </citation>
    <scope>NUCLEOTIDE SEQUENCE [LARGE SCALE GENOMIC DNA]</scope>
    <source>
        <strain evidence="4 5">D216</strain>
    </source>
</reference>
<feature type="compositionally biased region" description="Low complexity" evidence="2">
    <location>
        <begin position="57"/>
        <end position="70"/>
    </location>
</feature>
<feature type="region of interest" description="Disordered" evidence="2">
    <location>
        <begin position="44"/>
        <end position="71"/>
    </location>
</feature>
<dbReference type="RefSeq" id="XP_031000366.1">
    <property type="nucleotide sequence ID" value="XM_031136710.1"/>
</dbReference>
<dbReference type="Proteomes" id="UP000319257">
    <property type="component" value="Unassembled WGS sequence"/>
</dbReference>
<protein>
    <recommendedName>
        <fullName evidence="3">Xylanolytic transcriptional activator regulatory domain-containing protein</fullName>
    </recommendedName>
</protein>
<proteinExistence type="predicted"/>
<dbReference type="AlphaFoldDB" id="A0A507B6A8"/>
<evidence type="ECO:0000256" key="2">
    <source>
        <dbReference type="SAM" id="MobiDB-lite"/>
    </source>
</evidence>
<dbReference type="Pfam" id="PF04082">
    <property type="entry name" value="Fungal_trans"/>
    <property type="match status" value="1"/>
</dbReference>
<evidence type="ECO:0000256" key="1">
    <source>
        <dbReference type="ARBA" id="ARBA00023242"/>
    </source>
</evidence>
<dbReference type="GO" id="GO:0003677">
    <property type="term" value="F:DNA binding"/>
    <property type="evidence" value="ECO:0007669"/>
    <property type="project" value="InterPro"/>
</dbReference>
<dbReference type="EMBL" id="SKBQ01000010">
    <property type="protein sequence ID" value="TPX18655.1"/>
    <property type="molecule type" value="Genomic_DNA"/>
</dbReference>
<organism evidence="4 5">
    <name type="scientific">Thyridium curvatum</name>
    <dbReference type="NCBI Taxonomy" id="1093900"/>
    <lineage>
        <taxon>Eukaryota</taxon>
        <taxon>Fungi</taxon>
        <taxon>Dikarya</taxon>
        <taxon>Ascomycota</taxon>
        <taxon>Pezizomycotina</taxon>
        <taxon>Sordariomycetes</taxon>
        <taxon>Sordariomycetidae</taxon>
        <taxon>Thyridiales</taxon>
        <taxon>Thyridiaceae</taxon>
        <taxon>Thyridium</taxon>
    </lineage>
</organism>
<dbReference type="CDD" id="cd12148">
    <property type="entry name" value="fungal_TF_MHR"/>
    <property type="match status" value="1"/>
</dbReference>
<dbReference type="GeneID" id="41969959"/>
<evidence type="ECO:0000313" key="4">
    <source>
        <dbReference type="EMBL" id="TPX18655.1"/>
    </source>
</evidence>